<keyword evidence="3" id="KW-1185">Reference proteome</keyword>
<gene>
    <name evidence="2" type="ORF">CLPU_26c00080</name>
</gene>
<dbReference type="Pfam" id="PF04069">
    <property type="entry name" value="OpuAC"/>
    <property type="match status" value="1"/>
</dbReference>
<dbReference type="InterPro" id="IPR007210">
    <property type="entry name" value="ABC_Gly_betaine_transp_sub-bd"/>
</dbReference>
<dbReference type="Gene3D" id="3.40.190.120">
    <property type="entry name" value="Osmoprotection protein (prox), domain 2"/>
    <property type="match status" value="1"/>
</dbReference>
<reference evidence="3" key="1">
    <citation type="submission" date="2015-07" db="EMBL/GenBank/DDBJ databases">
        <title>Draft genome sequence of the purine-degrading Gottschalkia purinilyticum DSM 1384 (formerly Clostridium purinilyticum).</title>
        <authorList>
            <person name="Poehlein A."/>
            <person name="Schiel-Bengelsdorf B."/>
            <person name="Bengelsdorf F.R."/>
            <person name="Daniel R."/>
            <person name="Duerre P."/>
        </authorList>
    </citation>
    <scope>NUCLEOTIDE SEQUENCE [LARGE SCALE GENOMIC DNA]</scope>
    <source>
        <strain evidence="3">DSM 1384</strain>
    </source>
</reference>
<dbReference type="GO" id="GO:0043190">
    <property type="term" value="C:ATP-binding cassette (ABC) transporter complex"/>
    <property type="evidence" value="ECO:0007669"/>
    <property type="project" value="InterPro"/>
</dbReference>
<dbReference type="GO" id="GO:0022857">
    <property type="term" value="F:transmembrane transporter activity"/>
    <property type="evidence" value="ECO:0007669"/>
    <property type="project" value="InterPro"/>
</dbReference>
<dbReference type="PROSITE" id="PS51257">
    <property type="entry name" value="PROKAR_LIPOPROTEIN"/>
    <property type="match status" value="1"/>
</dbReference>
<organism evidence="2 3">
    <name type="scientific">Gottschalkia purinilytica</name>
    <name type="common">Clostridium purinilyticum</name>
    <dbReference type="NCBI Taxonomy" id="1503"/>
    <lineage>
        <taxon>Bacteria</taxon>
        <taxon>Bacillati</taxon>
        <taxon>Bacillota</taxon>
        <taxon>Tissierellia</taxon>
        <taxon>Tissierellales</taxon>
        <taxon>Gottschalkiaceae</taxon>
        <taxon>Gottschalkia</taxon>
    </lineage>
</organism>
<comment type="caution">
    <text evidence="2">The sequence shown here is derived from an EMBL/GenBank/DDBJ whole genome shotgun (WGS) entry which is preliminary data.</text>
</comment>
<proteinExistence type="predicted"/>
<dbReference type="RefSeq" id="WP_200898629.1">
    <property type="nucleotide sequence ID" value="NZ_LGSS01000026.1"/>
</dbReference>
<sequence length="308" mass="35254">MDYGNKTFRKLLILIPTVLIMTLFFTGCAKKGMSNTIKVGSKEYTEQLLLGQITIVALENAGFKVEDNTNIAGTDKVRGALLNKEIDVYWEYTGNAWLMNLKHDEVITDSQEIYEKVKKEDRENGIVWLKYAPFNNTYTIMLTKRDSEKLGIKTISELGEYVRKNPNKLVFASDHQFSARPDGLGALEDFYGFEFKNNLKTMETGIIYRTLKEGKVDAGMGFATDGRIKAFNLVNLEDDKHFFPVYNPAPILREDTIKKYPEIEKILNGVSQKLDTETMTLLNYRVDIEEKDPKEVARDWLKSEGLID</sequence>
<protein>
    <submittedName>
        <fullName evidence="2">Periplasmic glycine betaine/choline-binding (Lipo)protein of an ABC-type transport system</fullName>
    </submittedName>
</protein>
<evidence type="ECO:0000313" key="3">
    <source>
        <dbReference type="Proteomes" id="UP000037267"/>
    </source>
</evidence>
<dbReference type="PATRIC" id="fig|1503.3.peg.1449"/>
<evidence type="ECO:0000313" key="2">
    <source>
        <dbReference type="EMBL" id="KNF07083.1"/>
    </source>
</evidence>
<dbReference type="EMBL" id="LGSS01000026">
    <property type="protein sequence ID" value="KNF07083.1"/>
    <property type="molecule type" value="Genomic_DNA"/>
</dbReference>
<dbReference type="Proteomes" id="UP000037267">
    <property type="component" value="Unassembled WGS sequence"/>
</dbReference>
<accession>A0A0L0W6C6</accession>
<dbReference type="AlphaFoldDB" id="A0A0L0W6C6"/>
<dbReference type="Gene3D" id="3.40.190.10">
    <property type="entry name" value="Periplasmic binding protein-like II"/>
    <property type="match status" value="1"/>
</dbReference>
<dbReference type="CDD" id="cd13611">
    <property type="entry name" value="PBP2_YehZ"/>
    <property type="match status" value="1"/>
</dbReference>
<dbReference type="SUPFAM" id="SSF53850">
    <property type="entry name" value="Periplasmic binding protein-like II"/>
    <property type="match status" value="1"/>
</dbReference>
<feature type="domain" description="ABC-type glycine betaine transport system substrate-binding" evidence="1">
    <location>
        <begin position="36"/>
        <end position="302"/>
    </location>
</feature>
<name>A0A0L0W6C6_GOTPU</name>
<dbReference type="STRING" id="1503.CLPU_26c00080"/>
<evidence type="ECO:0000259" key="1">
    <source>
        <dbReference type="Pfam" id="PF04069"/>
    </source>
</evidence>